<dbReference type="SUPFAM" id="SSF160424">
    <property type="entry name" value="BH3703-like"/>
    <property type="match status" value="1"/>
</dbReference>
<comment type="caution">
    <text evidence="1">The sequence shown here is derived from an EMBL/GenBank/DDBJ whole genome shotgun (WGS) entry which is preliminary data.</text>
</comment>
<dbReference type="InterPro" id="IPR036170">
    <property type="entry name" value="YezG-like_sf"/>
</dbReference>
<evidence type="ECO:0000313" key="1">
    <source>
        <dbReference type="EMBL" id="TCP31233.1"/>
    </source>
</evidence>
<dbReference type="EMBL" id="SLXK01000003">
    <property type="protein sequence ID" value="TCP31233.1"/>
    <property type="molecule type" value="Genomic_DNA"/>
</dbReference>
<protein>
    <submittedName>
        <fullName evidence="1">Uncharacterized protein DUF600</fullName>
    </submittedName>
</protein>
<dbReference type="InterPro" id="IPR006728">
    <property type="entry name" value="YezG-like"/>
</dbReference>
<accession>A0A4R2P8F3</accession>
<reference evidence="1 2" key="1">
    <citation type="submission" date="2019-03" db="EMBL/GenBank/DDBJ databases">
        <title>Genomic Encyclopedia of Type Strains, Phase IV (KMG-IV): sequencing the most valuable type-strain genomes for metagenomic binning, comparative biology and taxonomic classification.</title>
        <authorList>
            <person name="Goeker M."/>
        </authorList>
    </citation>
    <scope>NUCLEOTIDE SEQUENCE [LARGE SCALE GENOMIC DNA]</scope>
    <source>
        <strain evidence="1 2">DSM 19377</strain>
    </source>
</reference>
<dbReference type="Pfam" id="PF04634">
    <property type="entry name" value="YezG-like"/>
    <property type="match status" value="1"/>
</dbReference>
<name>A0A4R2P8F3_9BACL</name>
<dbReference type="Gene3D" id="3.30.500.20">
    <property type="entry name" value="BH3703-like domains"/>
    <property type="match status" value="1"/>
</dbReference>
<organism evidence="1 2">
    <name type="scientific">Scopulibacillus darangshiensis</name>
    <dbReference type="NCBI Taxonomy" id="442528"/>
    <lineage>
        <taxon>Bacteria</taxon>
        <taxon>Bacillati</taxon>
        <taxon>Bacillota</taxon>
        <taxon>Bacilli</taxon>
        <taxon>Bacillales</taxon>
        <taxon>Sporolactobacillaceae</taxon>
        <taxon>Scopulibacillus</taxon>
    </lineage>
</organism>
<dbReference type="AlphaFoldDB" id="A0A4R2P8F3"/>
<evidence type="ECO:0000313" key="2">
    <source>
        <dbReference type="Proteomes" id="UP000295416"/>
    </source>
</evidence>
<dbReference type="Proteomes" id="UP000295416">
    <property type="component" value="Unassembled WGS sequence"/>
</dbReference>
<sequence length="83" mass="9966">MEDDDYDQLWYDLLDLLQDLWNEFKLNAEGPWSNLTLILDNEGNFNIDYNYDDLSEVDPHEQQIIWEYNVLGFKPDLMKTSNC</sequence>
<gene>
    <name evidence="1" type="ORF">EV207_103116</name>
</gene>
<proteinExistence type="predicted"/>
<keyword evidence="2" id="KW-1185">Reference proteome</keyword>